<comment type="caution">
    <text evidence="2">The sequence shown here is derived from an EMBL/GenBank/DDBJ whole genome shotgun (WGS) entry which is preliminary data.</text>
</comment>
<dbReference type="AlphaFoldDB" id="M5SDS3"/>
<protein>
    <submittedName>
        <fullName evidence="2">Uncharacterized protein</fullName>
    </submittedName>
</protein>
<dbReference type="EMBL" id="ANOF01000162">
    <property type="protein sequence ID" value="EMI24284.1"/>
    <property type="molecule type" value="Genomic_DNA"/>
</dbReference>
<dbReference type="PATRIC" id="fig|1263868.3.peg.5555"/>
<proteinExistence type="predicted"/>
<name>M5SDS3_9BACT</name>
<dbReference type="Proteomes" id="UP000011996">
    <property type="component" value="Unassembled WGS sequence"/>
</dbReference>
<organism evidence="2 3">
    <name type="scientific">Rhodopirellula europaea SH398</name>
    <dbReference type="NCBI Taxonomy" id="1263868"/>
    <lineage>
        <taxon>Bacteria</taxon>
        <taxon>Pseudomonadati</taxon>
        <taxon>Planctomycetota</taxon>
        <taxon>Planctomycetia</taxon>
        <taxon>Pirellulales</taxon>
        <taxon>Pirellulaceae</taxon>
        <taxon>Rhodopirellula</taxon>
    </lineage>
</organism>
<accession>M5SDS3</accession>
<evidence type="ECO:0000313" key="3">
    <source>
        <dbReference type="Proteomes" id="UP000011996"/>
    </source>
</evidence>
<evidence type="ECO:0000256" key="1">
    <source>
        <dbReference type="SAM" id="MobiDB-lite"/>
    </source>
</evidence>
<evidence type="ECO:0000313" key="2">
    <source>
        <dbReference type="EMBL" id="EMI24284.1"/>
    </source>
</evidence>
<feature type="compositionally biased region" description="Polar residues" evidence="1">
    <location>
        <begin position="16"/>
        <end position="47"/>
    </location>
</feature>
<gene>
    <name evidence="2" type="ORF">RESH_05109</name>
</gene>
<sequence length="47" mass="4962">MISLALAAVPFENTDQHTNGSTVENGMQQESSLNVVNSEAIQSCPAQ</sequence>
<reference evidence="2 3" key="1">
    <citation type="journal article" date="2013" name="Mar. Genomics">
        <title>Expression of sulfatases in Rhodopirellula baltica and the diversity of sulfatases in the genus Rhodopirellula.</title>
        <authorList>
            <person name="Wegner C.E."/>
            <person name="Richter-Heitmann T."/>
            <person name="Klindworth A."/>
            <person name="Klockow C."/>
            <person name="Richter M."/>
            <person name="Achstetter T."/>
            <person name="Glockner F.O."/>
            <person name="Harder J."/>
        </authorList>
    </citation>
    <scope>NUCLEOTIDE SEQUENCE [LARGE SCALE GENOMIC DNA]</scope>
    <source>
        <strain evidence="2 3">SH398</strain>
    </source>
</reference>
<feature type="region of interest" description="Disordered" evidence="1">
    <location>
        <begin position="14"/>
        <end position="47"/>
    </location>
</feature>